<evidence type="ECO:0000256" key="4">
    <source>
        <dbReference type="ARBA" id="ARBA00022989"/>
    </source>
</evidence>
<feature type="compositionally biased region" description="Polar residues" evidence="10">
    <location>
        <begin position="1119"/>
        <end position="1129"/>
    </location>
</feature>
<sequence>MTETDERVVNETSPLVGSDNDNDVDSTTDQELQHGIRAEGTGNSSETKSSWYLFLLTLSIGGLQIVWSVELSNGSPFLLSLGMSKALLAFVWIAGPLTGTLVQPYIGICSDNCRSSWGKRKPFMVVGGLATIVALLALAWVKETVGGFLGIFGVDRTSTGTKTVIIVFATVLMYCLDFAINTVQAGIRCFIVDNAPAHQQESANAWASRLTGVGNILGYIFGYIDLPHYLPFLGNTQFKVLCALASLSLGITLLISCLYIQERDPRLESSVSAGNPGVVAFFKQVFKSIQHLPPQIAKVCEVQLAAWVGWFPFLFYATTYIGQLYVNPIFDETPNLSDSEINKAWEKATRIGTLALLIYAIISFICNITLPIFIVPTYKSLSSTEGADSPSDSERPFLGTRRMSCSSLLVGTASEPPPTLPDKMDVDGPTWLSKMQIPGFTLRRAWLLSHVLFALCMFSTFFIYSYQAATAVVGLVGISWALTLWAPFAMISAEVARIDAERRTRRHQSELAGSNIQRSTNNSARSSSVTNDDDLEDGLASPSKLRNEEENLAQAGIILGLHNVAVSSPQILSSLICSAIFKALQKPRGRATDSDSDPDEDAPEAGTKEFFSSWALFILIMLLMFALFTSYILQQRKIQAVHETVLSIFAGMFVGLIIRLSPESPIQDSVTFDYQFFFNLLLPPIILASGYELHQANFFRNIGTILTFAFAGTFISAIVLGLVLFLWTRIPLDGLNISFVEAISVGATLSATDPVTILAIFNLYKVEPKLYTVIFGESILNDAIAIVLFDTAQKYADSDAGSLSFLNFFEAIGLFLLAFFGSMIVGMIVGIMTALGLKHTHVRRVPKIESCLIVLIAYASYFFSNGIRLSGIVSLLFCGITLKHYAYYNMSRRTQLTTKYLFQVMAQLSENFIFIYLGLDLLVQRNLQFKPLFIMVAVFGICIARYLAVFPLSKAINWFIRYRARRRGMEVADELPFAYQAMLFWAGLRGAVGVALAAGLKGVNAPALRATVLVVVVLTVIIFGGTTARMLEILGIRTGVVEELESDDEFDIEVTNGGTYYKRSDTALGYTPRRMDNNIPLDGVQRGELDRNDSYSSGNNRRPSPPPSSSGKGRRHSRLYSNAYSPRDTQTARDRSSTATLLGGGAGSHSDSAGSEDEFGLRSHGKGRATDADQVDAFDLDVDEEAASDDDLPPSAPTASRLRRSPSQPPQYVGSTQAPASASVSPTRRETSRSASQAIRDLFSGGSSGDHGAWFRQLDEDYIKPRLLLDQSNHKGPGAV</sequence>
<feature type="transmembrane region" description="Helical" evidence="11">
    <location>
        <begin position="206"/>
        <end position="226"/>
    </location>
</feature>
<evidence type="ECO:0000256" key="7">
    <source>
        <dbReference type="ARBA" id="ARBA00023136"/>
    </source>
</evidence>
<feature type="compositionally biased region" description="Acidic residues" evidence="10">
    <location>
        <begin position="1173"/>
        <end position="1192"/>
    </location>
</feature>
<evidence type="ECO:0000256" key="3">
    <source>
        <dbReference type="ARBA" id="ARBA00022692"/>
    </source>
</evidence>
<gene>
    <name evidence="13" type="ORF">BDV29DRAFT_188268</name>
</gene>
<keyword evidence="4 11" id="KW-1133">Transmembrane helix</keyword>
<dbReference type="GO" id="GO:0015385">
    <property type="term" value="F:sodium:proton antiporter activity"/>
    <property type="evidence" value="ECO:0007669"/>
    <property type="project" value="InterPro"/>
</dbReference>
<feature type="transmembrane region" description="Helical" evidence="11">
    <location>
        <begin position="89"/>
        <end position="110"/>
    </location>
</feature>
<dbReference type="PRINTS" id="PR01084">
    <property type="entry name" value="NAHEXCHNGR"/>
</dbReference>
<evidence type="ECO:0000256" key="10">
    <source>
        <dbReference type="SAM" id="MobiDB-lite"/>
    </source>
</evidence>
<dbReference type="NCBIfam" id="TIGR00840">
    <property type="entry name" value="b_cpa1"/>
    <property type="match status" value="1"/>
</dbReference>
<evidence type="ECO:0000256" key="8">
    <source>
        <dbReference type="ARBA" id="ARBA00023201"/>
    </source>
</evidence>
<feature type="transmembrane region" description="Helical" evidence="11">
    <location>
        <begin position="739"/>
        <end position="763"/>
    </location>
</feature>
<evidence type="ECO:0000256" key="5">
    <source>
        <dbReference type="ARBA" id="ARBA00023053"/>
    </source>
</evidence>
<feature type="transmembrane region" description="Helical" evidence="11">
    <location>
        <begin position="770"/>
        <end position="789"/>
    </location>
</feature>
<evidence type="ECO:0000313" key="13">
    <source>
        <dbReference type="EMBL" id="KAB8078059.1"/>
    </source>
</evidence>
<dbReference type="Gene3D" id="1.20.1250.20">
    <property type="entry name" value="MFS general substrate transporter like domains"/>
    <property type="match status" value="1"/>
</dbReference>
<feature type="domain" description="Cation/H+ exchanger transmembrane" evidence="12">
    <location>
        <begin position="626"/>
        <end position="1032"/>
    </location>
</feature>
<proteinExistence type="inferred from homology"/>
<dbReference type="InterPro" id="IPR018422">
    <property type="entry name" value="Cation/H_exchanger_CPA1"/>
</dbReference>
<keyword evidence="5" id="KW-0915">Sodium</keyword>
<protein>
    <recommendedName>
        <fullName evidence="9">Sodium/hydrogen exchanger</fullName>
    </recommendedName>
</protein>
<feature type="region of interest" description="Disordered" evidence="10">
    <location>
        <begin position="504"/>
        <end position="541"/>
    </location>
</feature>
<keyword evidence="6 9" id="KW-0406">Ion transport</keyword>
<dbReference type="PANTHER" id="PTHR10110">
    <property type="entry name" value="SODIUM/HYDROGEN EXCHANGER"/>
    <property type="match status" value="1"/>
</dbReference>
<dbReference type="OrthoDB" id="196264at2759"/>
<feature type="compositionally biased region" description="Polar residues" evidence="10">
    <location>
        <begin position="1213"/>
        <end position="1226"/>
    </location>
</feature>
<name>A0A5N5XBG8_9EURO</name>
<keyword evidence="7 11" id="KW-0472">Membrane</keyword>
<feature type="compositionally biased region" description="Polar residues" evidence="10">
    <location>
        <begin position="511"/>
        <end position="530"/>
    </location>
</feature>
<keyword evidence="8 9" id="KW-0739">Sodium transport</keyword>
<reference evidence="13 14" key="1">
    <citation type="submission" date="2019-04" db="EMBL/GenBank/DDBJ databases">
        <title>Friends and foes A comparative genomics study of 23 Aspergillus species from section Flavi.</title>
        <authorList>
            <consortium name="DOE Joint Genome Institute"/>
            <person name="Kjaerbolling I."/>
            <person name="Vesth T."/>
            <person name="Frisvad J.C."/>
            <person name="Nybo J.L."/>
            <person name="Theobald S."/>
            <person name="Kildgaard S."/>
            <person name="Isbrandt T."/>
            <person name="Kuo A."/>
            <person name="Sato A."/>
            <person name="Lyhne E.K."/>
            <person name="Kogle M.E."/>
            <person name="Wiebenga A."/>
            <person name="Kun R.S."/>
            <person name="Lubbers R.J."/>
            <person name="Makela M.R."/>
            <person name="Barry K."/>
            <person name="Chovatia M."/>
            <person name="Clum A."/>
            <person name="Daum C."/>
            <person name="Haridas S."/>
            <person name="He G."/>
            <person name="LaButti K."/>
            <person name="Lipzen A."/>
            <person name="Mondo S."/>
            <person name="Riley R."/>
            <person name="Salamov A."/>
            <person name="Simmons B.A."/>
            <person name="Magnuson J.K."/>
            <person name="Henrissat B."/>
            <person name="Mortensen U.H."/>
            <person name="Larsen T.O."/>
            <person name="Devries R.P."/>
            <person name="Grigoriev I.V."/>
            <person name="Machida M."/>
            <person name="Baker S.E."/>
            <person name="Andersen M.R."/>
        </authorList>
    </citation>
    <scope>NUCLEOTIDE SEQUENCE [LARGE SCALE GENOMIC DNA]</scope>
    <source>
        <strain evidence="13 14">CBS 151.66</strain>
    </source>
</reference>
<organism evidence="13 14">
    <name type="scientific">Aspergillus leporis</name>
    <dbReference type="NCBI Taxonomy" id="41062"/>
    <lineage>
        <taxon>Eukaryota</taxon>
        <taxon>Fungi</taxon>
        <taxon>Dikarya</taxon>
        <taxon>Ascomycota</taxon>
        <taxon>Pezizomycotina</taxon>
        <taxon>Eurotiomycetes</taxon>
        <taxon>Eurotiomycetidae</taxon>
        <taxon>Eurotiales</taxon>
        <taxon>Aspergillaceae</taxon>
        <taxon>Aspergillus</taxon>
        <taxon>Aspergillus subgen. Circumdati</taxon>
    </lineage>
</organism>
<feature type="transmembrane region" description="Helical" evidence="11">
    <location>
        <begin position="161"/>
        <end position="180"/>
    </location>
</feature>
<evidence type="ECO:0000256" key="2">
    <source>
        <dbReference type="ARBA" id="ARBA00022448"/>
    </source>
</evidence>
<feature type="transmembrane region" description="Helical" evidence="11">
    <location>
        <begin position="51"/>
        <end position="69"/>
    </location>
</feature>
<evidence type="ECO:0000259" key="12">
    <source>
        <dbReference type="Pfam" id="PF00999"/>
    </source>
</evidence>
<dbReference type="Proteomes" id="UP000326565">
    <property type="component" value="Unassembled WGS sequence"/>
</dbReference>
<accession>A0A5N5XBG8</accession>
<dbReference type="Gene3D" id="6.10.140.1330">
    <property type="match status" value="1"/>
</dbReference>
<feature type="transmembrane region" description="Helical" evidence="11">
    <location>
        <begin position="122"/>
        <end position="141"/>
    </location>
</feature>
<feature type="region of interest" description="Disordered" evidence="10">
    <location>
        <begin position="1071"/>
        <end position="1251"/>
    </location>
</feature>
<feature type="region of interest" description="Disordered" evidence="10">
    <location>
        <begin position="1"/>
        <end position="46"/>
    </location>
</feature>
<feature type="transmembrane region" description="Helical" evidence="11">
    <location>
        <begin position="674"/>
        <end position="693"/>
    </location>
</feature>
<feature type="transmembrane region" description="Helical" evidence="11">
    <location>
        <begin position="931"/>
        <end position="956"/>
    </location>
</feature>
<evidence type="ECO:0000256" key="6">
    <source>
        <dbReference type="ARBA" id="ARBA00023065"/>
    </source>
</evidence>
<keyword evidence="2 9" id="KW-0813">Transport</keyword>
<comment type="similarity">
    <text evidence="9">Belongs to the monovalent cation:proton antiporter 1 (CPA1) transporter (TC 2.A.36) family.</text>
</comment>
<feature type="transmembrane region" description="Helical" evidence="11">
    <location>
        <begin position="645"/>
        <end position="662"/>
    </location>
</feature>
<evidence type="ECO:0000256" key="1">
    <source>
        <dbReference type="ARBA" id="ARBA00004141"/>
    </source>
</evidence>
<feature type="transmembrane region" description="Helical" evidence="11">
    <location>
        <begin position="445"/>
        <end position="466"/>
    </location>
</feature>
<feature type="transmembrane region" description="Helical" evidence="11">
    <location>
        <begin position="869"/>
        <end position="888"/>
    </location>
</feature>
<dbReference type="Pfam" id="PF00999">
    <property type="entry name" value="Na_H_Exchanger"/>
    <property type="match status" value="1"/>
</dbReference>
<dbReference type="GO" id="GO:0005770">
    <property type="term" value="C:late endosome"/>
    <property type="evidence" value="ECO:0007669"/>
    <property type="project" value="TreeGrafter"/>
</dbReference>
<feature type="transmembrane region" description="Helical" evidence="11">
    <location>
        <begin position="705"/>
        <end position="727"/>
    </location>
</feature>
<dbReference type="InterPro" id="IPR006153">
    <property type="entry name" value="Cation/H_exchanger_TM"/>
</dbReference>
<feature type="transmembrane region" description="Helical" evidence="11">
    <location>
        <begin position="900"/>
        <end position="919"/>
    </location>
</feature>
<keyword evidence="9" id="KW-0050">Antiport</keyword>
<evidence type="ECO:0000256" key="9">
    <source>
        <dbReference type="RuleBase" id="RU003722"/>
    </source>
</evidence>
<dbReference type="AlphaFoldDB" id="A0A5N5XBG8"/>
<keyword evidence="3 9" id="KW-0812">Transmembrane</keyword>
<dbReference type="SUPFAM" id="SSF103473">
    <property type="entry name" value="MFS general substrate transporter"/>
    <property type="match status" value="1"/>
</dbReference>
<dbReference type="InterPro" id="IPR004709">
    <property type="entry name" value="NaH_exchanger"/>
</dbReference>
<dbReference type="EMBL" id="ML732162">
    <property type="protein sequence ID" value="KAB8078059.1"/>
    <property type="molecule type" value="Genomic_DNA"/>
</dbReference>
<feature type="transmembrane region" description="Helical" evidence="11">
    <location>
        <begin position="847"/>
        <end position="863"/>
    </location>
</feature>
<feature type="transmembrane region" description="Helical" evidence="11">
    <location>
        <begin position="351"/>
        <end position="375"/>
    </location>
</feature>
<comment type="subcellular location">
    <subcellularLocation>
        <location evidence="1">Membrane</location>
        <topology evidence="1">Multi-pass membrane protein</topology>
    </subcellularLocation>
</comment>
<dbReference type="GO" id="GO:0015386">
    <property type="term" value="F:potassium:proton antiporter activity"/>
    <property type="evidence" value="ECO:0007669"/>
    <property type="project" value="TreeGrafter"/>
</dbReference>
<feature type="transmembrane region" description="Helical" evidence="11">
    <location>
        <begin position="809"/>
        <end position="835"/>
    </location>
</feature>
<dbReference type="GO" id="GO:0005769">
    <property type="term" value="C:early endosome"/>
    <property type="evidence" value="ECO:0007669"/>
    <property type="project" value="TreeGrafter"/>
</dbReference>
<dbReference type="GO" id="GO:0007035">
    <property type="term" value="P:vacuolar acidification"/>
    <property type="evidence" value="ECO:0007669"/>
    <property type="project" value="TreeGrafter"/>
</dbReference>
<evidence type="ECO:0000313" key="14">
    <source>
        <dbReference type="Proteomes" id="UP000326565"/>
    </source>
</evidence>
<feature type="transmembrane region" description="Helical" evidence="11">
    <location>
        <begin position="238"/>
        <end position="260"/>
    </location>
</feature>
<evidence type="ECO:0000256" key="11">
    <source>
        <dbReference type="SAM" id="Phobius"/>
    </source>
</evidence>
<dbReference type="GO" id="GO:0000329">
    <property type="term" value="C:fungal-type vacuole membrane"/>
    <property type="evidence" value="ECO:0007669"/>
    <property type="project" value="TreeGrafter"/>
</dbReference>
<dbReference type="InterPro" id="IPR036259">
    <property type="entry name" value="MFS_trans_sf"/>
</dbReference>
<dbReference type="PANTHER" id="PTHR10110:SF187">
    <property type="entry name" value="SODIUM_HYDROGEN EXCHANGER"/>
    <property type="match status" value="1"/>
</dbReference>
<feature type="transmembrane region" description="Helical" evidence="11">
    <location>
        <begin position="611"/>
        <end position="633"/>
    </location>
</feature>
<feature type="transmembrane region" description="Helical" evidence="11">
    <location>
        <begin position="472"/>
        <end position="496"/>
    </location>
</feature>
<feature type="transmembrane region" description="Helical" evidence="11">
    <location>
        <begin position="1006"/>
        <end position="1028"/>
    </location>
</feature>
<feature type="transmembrane region" description="Helical" evidence="11">
    <location>
        <begin position="977"/>
        <end position="1000"/>
    </location>
</feature>
<keyword evidence="14" id="KW-1185">Reference proteome</keyword>